<sequence>MGNVTDTKATGATHHTSFPGAANQIRSPQNQEINSHHIQFKLKAVPTEELNTVVGASLDSKRISDNLKNLAPRLQEVAANGTSLISFGSIYSYERISAGNRANLKVNSSGIIEQILAARENAANPDIVELSPTTRLTGIQIQKHANSAPSGNWLSGTVTLEVLDAGNWVESEVHFQEFCPDYDGTSLSAQTLLTLLDRIPHKHAFSEAPHFYSANGIGRSASLAVLCAFRKSCAAQGGFNENQLQTIVQELVNQGRQQRNSEFVNTPQQYQELLSACATLNKNISSSTSTAKSTPQQSAASAQATGAAAPGVAPAGPQRYTLAHISQIIKNLTEKTPDRLQPKQPQTGTPAQPANQQKSTAEEIAIANRNKLPYMPIRAQGIVDIANEPTKFPFPQLSVDQAKKYAGDVIRAGFYGDALGAGLESKTLSTKETYLLPTFSRLDNFWAGISNTWKENILRNKLHHVGKHNATDDTQQGVLSMFEKMKWMLNPNKQLEALPKKIMDSFTRPKLPTSSFYDPPEKKAEFIIEGGARTLRMCQDPRRRDWNWEDRCMVELKTLNTRAGGAGNGAMMRIGYDLLPLLASKATMHELVEQVLLSNQVTHPSSLSAIASVGQIVIMAKCMHLRSQAELTGKKVELPENFFIDTFYEVALALESNEKFELEGWDEYDPNRLNEAFDAMDFGTMEAEFEQAVKNKWTTGRLPSELLKGLGPNHKYKAPEAEAIRRGSVQEALDGNPKSTLDMYRCDAILKRWNSRSYLGATLPSVIFMLEKYGYDDPARAVELTALITKDSDTCATIVAQTMGALHGSGWIRKEDTEHFEQGLAEAGGKSFYPVENLIADMNTFYDRQAGS</sequence>
<protein>
    <submittedName>
        <fullName evidence="2">ADP-ribosylglycohydrolase family protein</fullName>
    </submittedName>
</protein>
<feature type="region of interest" description="Disordered" evidence="1">
    <location>
        <begin position="1"/>
        <end position="24"/>
    </location>
</feature>
<organism evidence="2 3">
    <name type="scientific">Limnobacter parvus</name>
    <dbReference type="NCBI Taxonomy" id="2939690"/>
    <lineage>
        <taxon>Bacteria</taxon>
        <taxon>Pseudomonadati</taxon>
        <taxon>Pseudomonadota</taxon>
        <taxon>Betaproteobacteria</taxon>
        <taxon>Burkholderiales</taxon>
        <taxon>Burkholderiaceae</taxon>
        <taxon>Limnobacter</taxon>
    </lineage>
</organism>
<dbReference type="InterPro" id="IPR036705">
    <property type="entry name" value="Ribosyl_crysJ1_sf"/>
</dbReference>
<feature type="region of interest" description="Disordered" evidence="1">
    <location>
        <begin position="335"/>
        <end position="360"/>
    </location>
</feature>
<proteinExistence type="predicted"/>
<keyword evidence="3" id="KW-1185">Reference proteome</keyword>
<dbReference type="Pfam" id="PF03747">
    <property type="entry name" value="ADP_ribosyl_GH"/>
    <property type="match status" value="1"/>
</dbReference>
<evidence type="ECO:0000313" key="3">
    <source>
        <dbReference type="Proteomes" id="UP001165267"/>
    </source>
</evidence>
<feature type="region of interest" description="Disordered" evidence="1">
    <location>
        <begin position="286"/>
        <end position="315"/>
    </location>
</feature>
<evidence type="ECO:0000256" key="1">
    <source>
        <dbReference type="SAM" id="MobiDB-lite"/>
    </source>
</evidence>
<accession>A0ABT1XFT2</accession>
<dbReference type="EMBL" id="JANKHG010000016">
    <property type="protein sequence ID" value="MCR2746135.1"/>
    <property type="molecule type" value="Genomic_DNA"/>
</dbReference>
<dbReference type="SUPFAM" id="SSF101478">
    <property type="entry name" value="ADP-ribosylglycohydrolase"/>
    <property type="match status" value="1"/>
</dbReference>
<dbReference type="Gene3D" id="1.10.4080.10">
    <property type="entry name" value="ADP-ribosylation/Crystallin J1"/>
    <property type="match status" value="1"/>
</dbReference>
<feature type="compositionally biased region" description="Polar residues" evidence="1">
    <location>
        <begin position="1"/>
        <end position="16"/>
    </location>
</feature>
<comment type="caution">
    <text evidence="2">The sequence shown here is derived from an EMBL/GenBank/DDBJ whole genome shotgun (WGS) entry which is preliminary data.</text>
</comment>
<name>A0ABT1XFT2_9BURK</name>
<dbReference type="InterPro" id="IPR005502">
    <property type="entry name" value="Ribosyl_crysJ1"/>
</dbReference>
<dbReference type="Proteomes" id="UP001165267">
    <property type="component" value="Unassembled WGS sequence"/>
</dbReference>
<evidence type="ECO:0000313" key="2">
    <source>
        <dbReference type="EMBL" id="MCR2746135.1"/>
    </source>
</evidence>
<dbReference type="RefSeq" id="WP_257511380.1">
    <property type="nucleotide sequence ID" value="NZ_JANKHG010000016.1"/>
</dbReference>
<feature type="compositionally biased region" description="Polar residues" evidence="1">
    <location>
        <begin position="343"/>
        <end position="359"/>
    </location>
</feature>
<gene>
    <name evidence="2" type="ORF">NSP04_05705</name>
</gene>
<reference evidence="2" key="1">
    <citation type="submission" date="2022-07" db="EMBL/GenBank/DDBJ databases">
        <authorList>
            <person name="Xamxidin M."/>
        </authorList>
    </citation>
    <scope>NUCLEOTIDE SEQUENCE</scope>
    <source>
        <strain evidence="2">YS8-69</strain>
    </source>
</reference>